<protein>
    <recommendedName>
        <fullName evidence="4">Secreted protein</fullName>
    </recommendedName>
</protein>
<dbReference type="AlphaFoldDB" id="A0A4S2KKK5"/>
<comment type="caution">
    <text evidence="2">The sequence shown here is derived from an EMBL/GenBank/DDBJ whole genome shotgun (WGS) entry which is preliminary data.</text>
</comment>
<evidence type="ECO:0000313" key="3">
    <source>
        <dbReference type="Proteomes" id="UP000310200"/>
    </source>
</evidence>
<dbReference type="Proteomes" id="UP000310200">
    <property type="component" value="Unassembled WGS sequence"/>
</dbReference>
<name>A0A4S2KKK5_9HYME</name>
<feature type="chain" id="PRO_5020322285" description="Secreted protein" evidence="1">
    <location>
        <begin position="23"/>
        <end position="175"/>
    </location>
</feature>
<feature type="signal peptide" evidence="1">
    <location>
        <begin position="1"/>
        <end position="22"/>
    </location>
</feature>
<organism evidence="2 3">
    <name type="scientific">Temnothorax longispinosus</name>
    <dbReference type="NCBI Taxonomy" id="300112"/>
    <lineage>
        <taxon>Eukaryota</taxon>
        <taxon>Metazoa</taxon>
        <taxon>Ecdysozoa</taxon>
        <taxon>Arthropoda</taxon>
        <taxon>Hexapoda</taxon>
        <taxon>Insecta</taxon>
        <taxon>Pterygota</taxon>
        <taxon>Neoptera</taxon>
        <taxon>Endopterygota</taxon>
        <taxon>Hymenoptera</taxon>
        <taxon>Apocrita</taxon>
        <taxon>Aculeata</taxon>
        <taxon>Formicoidea</taxon>
        <taxon>Formicidae</taxon>
        <taxon>Myrmicinae</taxon>
        <taxon>Temnothorax</taxon>
    </lineage>
</organism>
<proteinExistence type="predicted"/>
<reference evidence="2 3" key="1">
    <citation type="journal article" date="2019" name="Philos. Trans. R. Soc. Lond., B, Biol. Sci.">
        <title>Ant behaviour and brain gene expression of defending hosts depend on the ecological success of the intruding social parasite.</title>
        <authorList>
            <person name="Kaur R."/>
            <person name="Stoldt M."/>
            <person name="Jongepier E."/>
            <person name="Feldmeyer B."/>
            <person name="Menzel F."/>
            <person name="Bornberg-Bauer E."/>
            <person name="Foitzik S."/>
        </authorList>
    </citation>
    <scope>NUCLEOTIDE SEQUENCE [LARGE SCALE GENOMIC DNA]</scope>
    <source>
        <tissue evidence="2">Whole body</tissue>
    </source>
</reference>
<evidence type="ECO:0000313" key="2">
    <source>
        <dbReference type="EMBL" id="TGZ49940.1"/>
    </source>
</evidence>
<keyword evidence="3" id="KW-1185">Reference proteome</keyword>
<evidence type="ECO:0000256" key="1">
    <source>
        <dbReference type="SAM" id="SignalP"/>
    </source>
</evidence>
<gene>
    <name evidence="2" type="ORF">DBV15_07157</name>
</gene>
<keyword evidence="1" id="KW-0732">Signal</keyword>
<dbReference type="EMBL" id="QBLH01002070">
    <property type="protein sequence ID" value="TGZ49940.1"/>
    <property type="molecule type" value="Genomic_DNA"/>
</dbReference>
<accession>A0A4S2KKK5</accession>
<sequence length="175" mass="19608">MTIITAVFVPWTVWIFVTLVHSSEDLNFYENSEISPVRTSCANFASKDDCAREGGQFEKPIWLASATAKCKTSAASAVLRASRLPTRPQPPTPILSLQEWGERKLCLVSPYAPIPQRVPAHTYVTYRRRIAVTSKDPPNDFLANDRFETIASSSTTMNGLPRRRQKSLFSQICSE</sequence>
<evidence type="ECO:0008006" key="4">
    <source>
        <dbReference type="Google" id="ProtNLM"/>
    </source>
</evidence>